<dbReference type="InterPro" id="IPR036691">
    <property type="entry name" value="Endo/exonu/phosph_ase_sf"/>
</dbReference>
<keyword evidence="3" id="KW-0255">Endonuclease</keyword>
<reference evidence="3" key="1">
    <citation type="submission" date="2024-07" db="EMBL/GenBank/DDBJ databases">
        <title>Complete genome sequences of cellulolytic bacteria, Kitasatospora sp. CMC57 and Streptomyces sp. CMC78, isolated from Japanese agricultural soil.</title>
        <authorList>
            <person name="Hashimoto T."/>
            <person name="Ito M."/>
            <person name="Iwamoto M."/>
            <person name="Fukahori D."/>
            <person name="Shoda T."/>
            <person name="Sakoda M."/>
            <person name="Morohoshi T."/>
            <person name="Mitsuboshi M."/>
            <person name="Nishizawa T."/>
        </authorList>
    </citation>
    <scope>NUCLEOTIDE SEQUENCE</scope>
    <source>
        <strain evidence="3">CMC57</strain>
    </source>
</reference>
<dbReference type="EMBL" id="AP035881">
    <property type="protein sequence ID" value="BFP48482.1"/>
    <property type="molecule type" value="Genomic_DNA"/>
</dbReference>
<dbReference type="SUPFAM" id="SSF56219">
    <property type="entry name" value="DNase I-like"/>
    <property type="match status" value="1"/>
</dbReference>
<evidence type="ECO:0000259" key="2">
    <source>
        <dbReference type="Pfam" id="PF03372"/>
    </source>
</evidence>
<proteinExistence type="predicted"/>
<gene>
    <name evidence="3" type="ORF">KCMC57_48500</name>
</gene>
<feature type="region of interest" description="Disordered" evidence="1">
    <location>
        <begin position="1"/>
        <end position="37"/>
    </location>
</feature>
<evidence type="ECO:0000313" key="3">
    <source>
        <dbReference type="EMBL" id="BFP48482.1"/>
    </source>
</evidence>
<dbReference type="InterPro" id="IPR005135">
    <property type="entry name" value="Endo/exonuclease/phosphatase"/>
</dbReference>
<keyword evidence="3" id="KW-0540">Nuclease</keyword>
<dbReference type="RefSeq" id="WP_407990697.1">
    <property type="nucleotide sequence ID" value="NZ_AP035881.2"/>
</dbReference>
<dbReference type="Pfam" id="PF03372">
    <property type="entry name" value="Exo_endo_phos"/>
    <property type="match status" value="1"/>
</dbReference>
<feature type="compositionally biased region" description="Basic and acidic residues" evidence="1">
    <location>
        <begin position="1"/>
        <end position="10"/>
    </location>
</feature>
<keyword evidence="3" id="KW-0378">Hydrolase</keyword>
<dbReference type="GO" id="GO:0004519">
    <property type="term" value="F:endonuclease activity"/>
    <property type="evidence" value="ECO:0007669"/>
    <property type="project" value="UniProtKB-KW"/>
</dbReference>
<evidence type="ECO:0000256" key="1">
    <source>
        <dbReference type="SAM" id="MobiDB-lite"/>
    </source>
</evidence>
<sequence>MPSTGDRREAGGAGTRTPLPPQPIVGGARLPESGTEPDGAQVVRLLSYNVRSLRDDREALVRVVRACRPDLVCVQESPRYWRPEGQAAWLARSTGTVILSGGGRIAAGPLLLGRLAVDVLEVRDRLLPKTRGLHARGFATAKLRIGRSAPFVLTSCHLSLDPDERLKQFALLPAQAEEGEPAVIAGDFNEHPDGPGWQRLAATYQDGHVVAPWGGTNTSVPANPYQRIDAVFASPGVTVLACGVPHGLPDVDPADLLAATDHLPLLAVLRLPPG</sequence>
<dbReference type="AlphaFoldDB" id="A0AB33K0Z3"/>
<dbReference type="Gene3D" id="3.60.10.10">
    <property type="entry name" value="Endonuclease/exonuclease/phosphatase"/>
    <property type="match status" value="1"/>
</dbReference>
<feature type="domain" description="Endonuclease/exonuclease/phosphatase" evidence="2">
    <location>
        <begin position="46"/>
        <end position="262"/>
    </location>
</feature>
<name>A0AB33K0Z3_9ACTN</name>
<accession>A0AB33K0Z3</accession>
<protein>
    <submittedName>
        <fullName evidence="3">Endonuclease/exonuclease/phosphatase family protein</fullName>
    </submittedName>
</protein>
<organism evidence="3">
    <name type="scientific">Kitasatospora sp. CMC57</name>
    <dbReference type="NCBI Taxonomy" id="3231513"/>
    <lineage>
        <taxon>Bacteria</taxon>
        <taxon>Bacillati</taxon>
        <taxon>Actinomycetota</taxon>
        <taxon>Actinomycetes</taxon>
        <taxon>Kitasatosporales</taxon>
        <taxon>Streptomycetaceae</taxon>
        <taxon>Kitasatospora</taxon>
    </lineage>
</organism>